<organism evidence="5 6">
    <name type="scientific">Chitinophaga horti</name>
    <dbReference type="NCBI Taxonomy" id="2920382"/>
    <lineage>
        <taxon>Bacteria</taxon>
        <taxon>Pseudomonadati</taxon>
        <taxon>Bacteroidota</taxon>
        <taxon>Chitinophagia</taxon>
        <taxon>Chitinophagales</taxon>
        <taxon>Chitinophagaceae</taxon>
        <taxon>Chitinophaga</taxon>
    </lineage>
</organism>
<gene>
    <name evidence="5" type="ORF">MKQ68_06780</name>
</gene>
<accession>A0ABY6J5L2</accession>
<dbReference type="Gene3D" id="1.10.10.60">
    <property type="entry name" value="Homeodomain-like"/>
    <property type="match status" value="1"/>
</dbReference>
<dbReference type="EMBL" id="CP107006">
    <property type="protein sequence ID" value="UYQ94795.1"/>
    <property type="molecule type" value="Genomic_DNA"/>
</dbReference>
<dbReference type="PANTHER" id="PTHR46796">
    <property type="entry name" value="HTH-TYPE TRANSCRIPTIONAL ACTIVATOR RHAS-RELATED"/>
    <property type="match status" value="1"/>
</dbReference>
<dbReference type="InterPro" id="IPR018060">
    <property type="entry name" value="HTH_AraC"/>
</dbReference>
<evidence type="ECO:0000313" key="5">
    <source>
        <dbReference type="EMBL" id="UYQ94795.1"/>
    </source>
</evidence>
<proteinExistence type="predicted"/>
<evidence type="ECO:0000256" key="1">
    <source>
        <dbReference type="ARBA" id="ARBA00023015"/>
    </source>
</evidence>
<dbReference type="InterPro" id="IPR050204">
    <property type="entry name" value="AraC_XylS_family_regulators"/>
</dbReference>
<feature type="domain" description="HTH araC/xylS-type" evidence="4">
    <location>
        <begin position="226"/>
        <end position="324"/>
    </location>
</feature>
<sequence>MNVLLIERADNLTVPAAQVPSHLVKYLIPYARTYFKGDANGELLDLNIKTGPFSFWMHYINMRELTTLNPFSASHVLALHHWFGGNLPAKLREGNPMILGDNECNLFNILPEVHTVWPTIDSSLSIHVNVDPLKVKDLAAKHPDFEELARLPLLQHSGIVNSAPYRIDDVRRETLNRVISCKYVYQPAYYYFRRNFLDMYLQFLTQLRNEKQPALPLDQRYRDRLSLVRIHINNHPDADITLANMAERSQLSVDMLARGFEQVYNVRFDNYLHQIRMYRAFDLLMQTNAGKSAIAQKVGYSSYMGFIRAFIRFFGCDPLTLRREQ</sequence>
<keyword evidence="6" id="KW-1185">Reference proteome</keyword>
<dbReference type="RefSeq" id="WP_244840251.1">
    <property type="nucleotide sequence ID" value="NZ_CP107006.1"/>
</dbReference>
<name>A0ABY6J5L2_9BACT</name>
<evidence type="ECO:0000313" key="6">
    <source>
        <dbReference type="Proteomes" id="UP001162741"/>
    </source>
</evidence>
<evidence type="ECO:0000256" key="2">
    <source>
        <dbReference type="ARBA" id="ARBA00023125"/>
    </source>
</evidence>
<evidence type="ECO:0000256" key="3">
    <source>
        <dbReference type="ARBA" id="ARBA00023163"/>
    </source>
</evidence>
<keyword evidence="2" id="KW-0238">DNA-binding</keyword>
<protein>
    <submittedName>
        <fullName evidence="5">AraC family transcriptional regulator</fullName>
    </submittedName>
</protein>
<dbReference type="SMART" id="SM00342">
    <property type="entry name" value="HTH_ARAC"/>
    <property type="match status" value="1"/>
</dbReference>
<reference evidence="5" key="1">
    <citation type="submission" date="2022-10" db="EMBL/GenBank/DDBJ databases">
        <title>Chitinophaga sp. nov., isolated from soil.</title>
        <authorList>
            <person name="Jeon C.O."/>
        </authorList>
    </citation>
    <scope>NUCLEOTIDE SEQUENCE</scope>
    <source>
        <strain evidence="5">R8</strain>
    </source>
</reference>
<dbReference type="Proteomes" id="UP001162741">
    <property type="component" value="Chromosome"/>
</dbReference>
<dbReference type="InterPro" id="IPR009057">
    <property type="entry name" value="Homeodomain-like_sf"/>
</dbReference>
<keyword evidence="1" id="KW-0805">Transcription regulation</keyword>
<dbReference type="SUPFAM" id="SSF46689">
    <property type="entry name" value="Homeodomain-like"/>
    <property type="match status" value="1"/>
</dbReference>
<keyword evidence="3" id="KW-0804">Transcription</keyword>
<dbReference type="PROSITE" id="PS01124">
    <property type="entry name" value="HTH_ARAC_FAMILY_2"/>
    <property type="match status" value="1"/>
</dbReference>
<evidence type="ECO:0000259" key="4">
    <source>
        <dbReference type="PROSITE" id="PS01124"/>
    </source>
</evidence>
<dbReference type="Pfam" id="PF12833">
    <property type="entry name" value="HTH_18"/>
    <property type="match status" value="1"/>
</dbReference>